<proteinExistence type="predicted"/>
<dbReference type="AlphaFoldDB" id="A0A4U8YZA8"/>
<organism evidence="1 2">
    <name type="scientific">Methylocella tundrae</name>
    <dbReference type="NCBI Taxonomy" id="227605"/>
    <lineage>
        <taxon>Bacteria</taxon>
        <taxon>Pseudomonadati</taxon>
        <taxon>Pseudomonadota</taxon>
        <taxon>Alphaproteobacteria</taxon>
        <taxon>Hyphomicrobiales</taxon>
        <taxon>Beijerinckiaceae</taxon>
        <taxon>Methylocella</taxon>
    </lineage>
</organism>
<accession>A0A4U8YZA8</accession>
<protein>
    <submittedName>
        <fullName evidence="1">Uncharacterized protein</fullName>
    </submittedName>
</protein>
<dbReference type="Proteomes" id="UP000294360">
    <property type="component" value="Chromosome"/>
</dbReference>
<gene>
    <name evidence="1" type="ORF">MTUNDRAET4_0150</name>
</gene>
<dbReference type="EMBL" id="LR536450">
    <property type="protein sequence ID" value="VFU07043.1"/>
    <property type="molecule type" value="Genomic_DNA"/>
</dbReference>
<reference evidence="1 2" key="1">
    <citation type="submission" date="2019-03" db="EMBL/GenBank/DDBJ databases">
        <authorList>
            <person name="Kox A.R. M."/>
        </authorList>
    </citation>
    <scope>NUCLEOTIDE SEQUENCE [LARGE SCALE GENOMIC DNA]</scope>
    <source>
        <strain evidence="1">MTUNDRAET4 annotated genome</strain>
    </source>
</reference>
<name>A0A4U8YZA8_METTU</name>
<evidence type="ECO:0000313" key="1">
    <source>
        <dbReference type="EMBL" id="VFU07043.1"/>
    </source>
</evidence>
<dbReference type="KEGG" id="mtun:MTUNDRAET4_0150"/>
<sequence length="39" mass="4313">MIPHDAGPKNLQLFGIMLWSRFDKKKRASGGAGTRRLTG</sequence>
<evidence type="ECO:0000313" key="2">
    <source>
        <dbReference type="Proteomes" id="UP000294360"/>
    </source>
</evidence>